<evidence type="ECO:0000256" key="1">
    <source>
        <dbReference type="ARBA" id="ARBA00004651"/>
    </source>
</evidence>
<dbReference type="PANTHER" id="PTHR24221">
    <property type="entry name" value="ATP-BINDING CASSETTE SUB-FAMILY B"/>
    <property type="match status" value="1"/>
</dbReference>
<dbReference type="Pfam" id="PF00005">
    <property type="entry name" value="ABC_tran"/>
    <property type="match status" value="1"/>
</dbReference>
<dbReference type="SUPFAM" id="SSF52540">
    <property type="entry name" value="P-loop containing nucleoside triphosphate hydrolases"/>
    <property type="match status" value="1"/>
</dbReference>
<feature type="region of interest" description="Disordered" evidence="7">
    <location>
        <begin position="174"/>
        <end position="196"/>
    </location>
</feature>
<dbReference type="EMBL" id="JNBY01000165">
    <property type="protein sequence ID" value="KDN80664.1"/>
    <property type="molecule type" value="Genomic_DNA"/>
</dbReference>
<gene>
    <name evidence="10" type="ORF">KCH_75820</name>
</gene>
<dbReference type="PROSITE" id="PS00211">
    <property type="entry name" value="ABC_TRANSPORTER_1"/>
    <property type="match status" value="1"/>
</dbReference>
<dbReference type="PROSITE" id="PS50929">
    <property type="entry name" value="ABC_TM1F"/>
    <property type="match status" value="1"/>
</dbReference>
<dbReference type="InterPro" id="IPR003439">
    <property type="entry name" value="ABC_transporter-like_ATP-bd"/>
</dbReference>
<comment type="caution">
    <text evidence="10">The sequence shown here is derived from an EMBL/GenBank/DDBJ whole genome shotgun (WGS) entry which is preliminary data.</text>
</comment>
<dbReference type="HOGENOM" id="CLU_000604_84_3_11"/>
<name>A0A066YL75_9ACTN</name>
<dbReference type="GO" id="GO:0016887">
    <property type="term" value="F:ATP hydrolysis activity"/>
    <property type="evidence" value="ECO:0007669"/>
    <property type="project" value="InterPro"/>
</dbReference>
<dbReference type="GO" id="GO:0034040">
    <property type="term" value="F:ATPase-coupled lipid transmembrane transporter activity"/>
    <property type="evidence" value="ECO:0007669"/>
    <property type="project" value="TreeGrafter"/>
</dbReference>
<reference evidence="10 11" key="1">
    <citation type="submission" date="2014-05" db="EMBL/GenBank/DDBJ databases">
        <title>Draft Genome Sequence of Kitasatospora cheerisanensis KCTC 2395.</title>
        <authorList>
            <person name="Nam D.H."/>
        </authorList>
    </citation>
    <scope>NUCLEOTIDE SEQUENCE [LARGE SCALE GENOMIC DNA]</scope>
    <source>
        <strain evidence="10 11">KCTC 2395</strain>
    </source>
</reference>
<dbReference type="GO" id="GO:0005886">
    <property type="term" value="C:plasma membrane"/>
    <property type="evidence" value="ECO:0007669"/>
    <property type="project" value="UniProtKB-SubCell"/>
</dbReference>
<dbReference type="SMART" id="SM00382">
    <property type="entry name" value="AAA"/>
    <property type="match status" value="1"/>
</dbReference>
<dbReference type="Gene3D" id="1.20.1560.10">
    <property type="entry name" value="ABC transporter type 1, transmembrane domain"/>
    <property type="match status" value="1"/>
</dbReference>
<dbReference type="SUPFAM" id="SSF90123">
    <property type="entry name" value="ABC transporter transmembrane region"/>
    <property type="match status" value="1"/>
</dbReference>
<evidence type="ECO:0000256" key="3">
    <source>
        <dbReference type="ARBA" id="ARBA00022741"/>
    </source>
</evidence>
<protein>
    <recommendedName>
        <fullName evidence="12">ABC transporter ATP-binding protein</fullName>
    </recommendedName>
</protein>
<dbReference type="CDD" id="cd03228">
    <property type="entry name" value="ABCC_MRP_Like"/>
    <property type="match status" value="1"/>
</dbReference>
<dbReference type="InterPro" id="IPR011527">
    <property type="entry name" value="ABC1_TM_dom"/>
</dbReference>
<dbReference type="AlphaFoldDB" id="A0A066YL75"/>
<sequence length="419" mass="43332">MLTLFAVVAGTAALAPGALVPVCAPPLLAVAAFAALTPRMARRQRELFATEEQLTASALHTVTALRDLTACGAERLAVERVLADVAANEAAGRGLARLAAVRHLLVALGVHGPLAVLTLSAPALLRHGMSPGALLGALAYLLGTLEPALRLLVQGLGPSWLRLTVAAERLAGTAATAPPEEPAAEPAENPSAVPAQRRTRAPALELRGVDYAWGVGAQPVLRGLDLVLRDGESLAVVGPSGTGKSTLAAVAAGLLRPDAGRVLLSGAPAERLSPADRAARRVFLPQQPYLFSGTLAENLAWPHPAVPAARLREALAELGAEALTDRHGGLAAAVGPAVLSPGERQLVALVRAYLSPAPLTILDEATSHLDAAAELRIDRAFRARPGALLTITHRPAQADRADHVLRLDNADWSLTGRTP</sequence>
<dbReference type="InterPro" id="IPR017871">
    <property type="entry name" value="ABC_transporter-like_CS"/>
</dbReference>
<evidence type="ECO:0000259" key="9">
    <source>
        <dbReference type="PROSITE" id="PS50929"/>
    </source>
</evidence>
<dbReference type="InterPro" id="IPR036640">
    <property type="entry name" value="ABC1_TM_sf"/>
</dbReference>
<evidence type="ECO:0000256" key="2">
    <source>
        <dbReference type="ARBA" id="ARBA00022692"/>
    </source>
</evidence>
<proteinExistence type="predicted"/>
<dbReference type="Proteomes" id="UP000027178">
    <property type="component" value="Unassembled WGS sequence"/>
</dbReference>
<dbReference type="InterPro" id="IPR003593">
    <property type="entry name" value="AAA+_ATPase"/>
</dbReference>
<keyword evidence="4" id="KW-0067">ATP-binding</keyword>
<evidence type="ECO:0008006" key="12">
    <source>
        <dbReference type="Google" id="ProtNLM"/>
    </source>
</evidence>
<comment type="subcellular location">
    <subcellularLocation>
        <location evidence="1">Cell membrane</location>
        <topology evidence="1">Multi-pass membrane protein</topology>
    </subcellularLocation>
</comment>
<dbReference type="InterPro" id="IPR027417">
    <property type="entry name" value="P-loop_NTPase"/>
</dbReference>
<keyword evidence="11" id="KW-1185">Reference proteome</keyword>
<evidence type="ECO:0000313" key="11">
    <source>
        <dbReference type="Proteomes" id="UP000027178"/>
    </source>
</evidence>
<evidence type="ECO:0000256" key="5">
    <source>
        <dbReference type="ARBA" id="ARBA00022989"/>
    </source>
</evidence>
<feature type="domain" description="ABC transporter" evidence="8">
    <location>
        <begin position="204"/>
        <end position="419"/>
    </location>
</feature>
<keyword evidence="2" id="KW-0812">Transmembrane</keyword>
<evidence type="ECO:0000259" key="8">
    <source>
        <dbReference type="PROSITE" id="PS50893"/>
    </source>
</evidence>
<keyword evidence="6" id="KW-0472">Membrane</keyword>
<dbReference type="PROSITE" id="PS50893">
    <property type="entry name" value="ABC_TRANSPORTER_2"/>
    <property type="match status" value="1"/>
</dbReference>
<dbReference type="PATRIC" id="fig|1348663.4.peg.7333"/>
<organism evidence="10 11">
    <name type="scientific">Kitasatospora cheerisanensis KCTC 2395</name>
    <dbReference type="NCBI Taxonomy" id="1348663"/>
    <lineage>
        <taxon>Bacteria</taxon>
        <taxon>Bacillati</taxon>
        <taxon>Actinomycetota</taxon>
        <taxon>Actinomycetes</taxon>
        <taxon>Kitasatosporales</taxon>
        <taxon>Streptomycetaceae</taxon>
        <taxon>Kitasatospora</taxon>
    </lineage>
</organism>
<dbReference type="GO" id="GO:0005524">
    <property type="term" value="F:ATP binding"/>
    <property type="evidence" value="ECO:0007669"/>
    <property type="project" value="UniProtKB-KW"/>
</dbReference>
<dbReference type="InterPro" id="IPR039421">
    <property type="entry name" value="Type_1_exporter"/>
</dbReference>
<evidence type="ECO:0000256" key="7">
    <source>
        <dbReference type="SAM" id="MobiDB-lite"/>
    </source>
</evidence>
<feature type="domain" description="ABC transmembrane type-1" evidence="9">
    <location>
        <begin position="1"/>
        <end position="151"/>
    </location>
</feature>
<evidence type="ECO:0000313" key="10">
    <source>
        <dbReference type="EMBL" id="KDN80664.1"/>
    </source>
</evidence>
<keyword evidence="3" id="KW-0547">Nucleotide-binding</keyword>
<accession>A0A066YL75</accession>
<evidence type="ECO:0000256" key="4">
    <source>
        <dbReference type="ARBA" id="ARBA00022840"/>
    </source>
</evidence>
<dbReference type="GO" id="GO:0140359">
    <property type="term" value="F:ABC-type transporter activity"/>
    <property type="evidence" value="ECO:0007669"/>
    <property type="project" value="InterPro"/>
</dbReference>
<keyword evidence="5" id="KW-1133">Transmembrane helix</keyword>
<evidence type="ECO:0000256" key="6">
    <source>
        <dbReference type="ARBA" id="ARBA00023136"/>
    </source>
</evidence>
<dbReference type="PANTHER" id="PTHR24221:SF654">
    <property type="entry name" value="ATP-BINDING CASSETTE SUB-FAMILY B MEMBER 6"/>
    <property type="match status" value="1"/>
</dbReference>
<dbReference type="eggNOG" id="COG1132">
    <property type="taxonomic scope" value="Bacteria"/>
</dbReference>
<dbReference type="Gene3D" id="3.40.50.300">
    <property type="entry name" value="P-loop containing nucleotide triphosphate hydrolases"/>
    <property type="match status" value="1"/>
</dbReference>
<feature type="compositionally biased region" description="Low complexity" evidence="7">
    <location>
        <begin position="174"/>
        <end position="195"/>
    </location>
</feature>